<dbReference type="EMBL" id="BARV01011463">
    <property type="protein sequence ID" value="GAI08284.1"/>
    <property type="molecule type" value="Genomic_DNA"/>
</dbReference>
<comment type="caution">
    <text evidence="1">The sequence shown here is derived from an EMBL/GenBank/DDBJ whole genome shotgun (WGS) entry which is preliminary data.</text>
</comment>
<organism evidence="1">
    <name type="scientific">marine sediment metagenome</name>
    <dbReference type="NCBI Taxonomy" id="412755"/>
    <lineage>
        <taxon>unclassified sequences</taxon>
        <taxon>metagenomes</taxon>
        <taxon>ecological metagenomes</taxon>
    </lineage>
</organism>
<feature type="non-terminal residue" evidence="1">
    <location>
        <position position="1"/>
    </location>
</feature>
<gene>
    <name evidence="1" type="ORF">S06H3_21732</name>
</gene>
<dbReference type="AlphaFoldDB" id="X1MPH2"/>
<evidence type="ECO:0000313" key="1">
    <source>
        <dbReference type="EMBL" id="GAI08284.1"/>
    </source>
</evidence>
<reference evidence="1" key="1">
    <citation type="journal article" date="2014" name="Front. Microbiol.">
        <title>High frequency of phylogenetically diverse reductive dehalogenase-homologous genes in deep subseafloor sedimentary metagenomes.</title>
        <authorList>
            <person name="Kawai M."/>
            <person name="Futagami T."/>
            <person name="Toyoda A."/>
            <person name="Takaki Y."/>
            <person name="Nishi S."/>
            <person name="Hori S."/>
            <person name="Arai W."/>
            <person name="Tsubouchi T."/>
            <person name="Morono Y."/>
            <person name="Uchiyama I."/>
            <person name="Ito T."/>
            <person name="Fujiyama A."/>
            <person name="Inagaki F."/>
            <person name="Takami H."/>
        </authorList>
    </citation>
    <scope>NUCLEOTIDE SEQUENCE</scope>
    <source>
        <strain evidence="1">Expedition CK06-06</strain>
    </source>
</reference>
<accession>X1MPH2</accession>
<sequence>ANGLEVPHVADETEDFYQGGLSSRINEVLYSP</sequence>
<protein>
    <submittedName>
        <fullName evidence="1">Uncharacterized protein</fullName>
    </submittedName>
</protein>
<proteinExistence type="predicted"/>
<name>X1MPH2_9ZZZZ</name>